<dbReference type="InterPro" id="IPR048423">
    <property type="entry name" value="DRL_cat"/>
</dbReference>
<name>A0A1J9RNX6_9PEZI</name>
<dbReference type="Gene3D" id="1.10.630.10">
    <property type="entry name" value="Cytochrome P450"/>
    <property type="match status" value="1"/>
</dbReference>
<accession>A0A1J9RNX6</accession>
<dbReference type="Pfam" id="PF21135">
    <property type="entry name" value="DRL_cat"/>
    <property type="match status" value="1"/>
</dbReference>
<dbReference type="RefSeq" id="XP_020125888.1">
    <property type="nucleotide sequence ID" value="XM_020278993.1"/>
</dbReference>
<dbReference type="Proteomes" id="UP000183809">
    <property type="component" value="Unassembled WGS sequence"/>
</dbReference>
<dbReference type="InterPro" id="IPR036291">
    <property type="entry name" value="NAD(P)-bd_dom_sf"/>
</dbReference>
<evidence type="ECO:0000256" key="2">
    <source>
        <dbReference type="ARBA" id="ARBA00023004"/>
    </source>
</evidence>
<dbReference type="EMBL" id="MNUE01000076">
    <property type="protein sequence ID" value="OJD29628.1"/>
    <property type="molecule type" value="Genomic_DNA"/>
</dbReference>
<dbReference type="InterPro" id="IPR036396">
    <property type="entry name" value="Cyt_P450_sf"/>
</dbReference>
<dbReference type="Pfam" id="PF01408">
    <property type="entry name" value="GFO_IDH_MocA"/>
    <property type="match status" value="1"/>
</dbReference>
<keyword evidence="6" id="KW-1185">Reference proteome</keyword>
<keyword evidence="5" id="KW-0282">Flagellum</keyword>
<dbReference type="SUPFAM" id="SSF48264">
    <property type="entry name" value="Cytochrome P450"/>
    <property type="match status" value="1"/>
</dbReference>
<feature type="domain" description="SAF" evidence="4">
    <location>
        <begin position="365"/>
        <end position="430"/>
    </location>
</feature>
<dbReference type="PROSITE" id="PS00086">
    <property type="entry name" value="CYTOCHROME_P450"/>
    <property type="match status" value="1"/>
</dbReference>
<evidence type="ECO:0000256" key="1">
    <source>
        <dbReference type="ARBA" id="ARBA00022723"/>
    </source>
</evidence>
<dbReference type="PANTHER" id="PTHR37850">
    <property type="entry name" value="STRU PROTEIN"/>
    <property type="match status" value="1"/>
</dbReference>
<dbReference type="PRINTS" id="PR00463">
    <property type="entry name" value="EP450I"/>
</dbReference>
<dbReference type="CDD" id="cd11616">
    <property type="entry name" value="SAF_DH_OX_like"/>
    <property type="match status" value="1"/>
</dbReference>
<dbReference type="Gene3D" id="3.40.50.720">
    <property type="entry name" value="NAD(P)-binding Rossmann-like Domain"/>
    <property type="match status" value="1"/>
</dbReference>
<dbReference type="GO" id="GO:0000166">
    <property type="term" value="F:nucleotide binding"/>
    <property type="evidence" value="ECO:0007669"/>
    <property type="project" value="InterPro"/>
</dbReference>
<evidence type="ECO:0000313" key="5">
    <source>
        <dbReference type="EMBL" id="OJD29628.1"/>
    </source>
</evidence>
<gene>
    <name evidence="5" type="ORF">BKCO1_760003</name>
</gene>
<proteinExistence type="predicted"/>
<sequence length="937" mass="103626">MTSLSTKLAELETVGKPIQIGIIGAGKFGSMFISQSHRTTGMRLAGIADLSAERAIAALKRTGYPPNKYDDTGTMSLEEGLASEKTAITTDATKLIATPGINVILEVTGNPAAGIKHALLCCEHGKHIVMVNVEADVLAGPLLAQKAREAGIIYSMAYGDQPALIAELVDWARTAGFDVVCAGKGTKHLPQFHYSTPDTVWDHYGFTKEQLASGDFNPQMFNSFLDGTKSALEMAAVANGCGLSPPTDGLSFPPCGKHHLPEVLKPRSEGGQLDRKGMVEVVSCLELDGRPVFNDLRWGVYVVIEAPGDYQKECFKQYGLETDSSGKYAAQYKPYHLIGLELGVSVANIMCRGEPTGQTRAWAGDVVATAKRDLRAGEQLDGEGGFTVYGKLMTAQDSVRIEGLPVGLAHGFVLKGDVKKDQALSWKDVEHNQTQAVKSAKHQDAISLGNTLSLLTITAVIYFLATCTYNIFFHPLRNIPGPPLARISRLWSRIGNLNGTKSFRIHAAHATYGAVIRIGPNELSFASPAATKQIYNTSSDVFVKEQSFYHAKRVFHEEHLFSYRDPEAHKQRKKLLQRGYSQRAALEFEPHISSKIRIMLDRWALAASQSGVVDVVPWAHWVGFDIVYNFLFDSDAGCVTEGREHWVVPCMRSWRPTFAFKELIPQLERWGPYVPGRVGGYFRDVRRWKEYCVRVVRRCREEGVSTPFLQNVLSGKDAFLGRELRDEELAEECMGGMFGGSGTTANTFVYVLWAVLRRPEVMSRLREELANAFRDDATTAVPASVECAKLPYLQAVINETLRRYPTIIATKPRTAMRETVVAGVSVPKGTIVGSQNYTVLRDDTAFPNPESFLPDRWLEKDGDELRKEAFTPFSVGPRSCIGINLAKMELNKLVAAFFLRFDAVVDESMREEDMRMYDLFSAGPIGGKLLIRLVERR</sequence>
<dbReference type="Pfam" id="PF08666">
    <property type="entry name" value="SAF"/>
    <property type="match status" value="1"/>
</dbReference>
<dbReference type="Pfam" id="PF00067">
    <property type="entry name" value="p450"/>
    <property type="match status" value="1"/>
</dbReference>
<dbReference type="GO" id="GO:0004497">
    <property type="term" value="F:monooxygenase activity"/>
    <property type="evidence" value="ECO:0007669"/>
    <property type="project" value="InterPro"/>
</dbReference>
<dbReference type="STRING" id="236234.A0A1J9RNX6"/>
<evidence type="ECO:0000256" key="3">
    <source>
        <dbReference type="PIRSR" id="PIRSR602401-1"/>
    </source>
</evidence>
<dbReference type="SUPFAM" id="SSF51735">
    <property type="entry name" value="NAD(P)-binding Rossmann-fold domains"/>
    <property type="match status" value="1"/>
</dbReference>
<dbReference type="InterPro" id="IPR002401">
    <property type="entry name" value="Cyt_P450_E_grp-I"/>
</dbReference>
<organism evidence="5 6">
    <name type="scientific">Diplodia corticola</name>
    <dbReference type="NCBI Taxonomy" id="236234"/>
    <lineage>
        <taxon>Eukaryota</taxon>
        <taxon>Fungi</taxon>
        <taxon>Dikarya</taxon>
        <taxon>Ascomycota</taxon>
        <taxon>Pezizomycotina</taxon>
        <taxon>Dothideomycetes</taxon>
        <taxon>Dothideomycetes incertae sedis</taxon>
        <taxon>Botryosphaeriales</taxon>
        <taxon>Botryosphaeriaceae</taxon>
        <taxon>Diplodia</taxon>
    </lineage>
</organism>
<dbReference type="GO" id="GO:0005506">
    <property type="term" value="F:iron ion binding"/>
    <property type="evidence" value="ECO:0007669"/>
    <property type="project" value="InterPro"/>
</dbReference>
<dbReference type="PANTHER" id="PTHR37850:SF3">
    <property type="entry name" value="BLR7815 PROTEIN"/>
    <property type="match status" value="1"/>
</dbReference>
<dbReference type="PRINTS" id="PR00385">
    <property type="entry name" value="P450"/>
</dbReference>
<keyword evidence="5" id="KW-0969">Cilium</keyword>
<dbReference type="SMART" id="SM00858">
    <property type="entry name" value="SAF"/>
    <property type="match status" value="1"/>
</dbReference>
<dbReference type="GO" id="GO:0020037">
    <property type="term" value="F:heme binding"/>
    <property type="evidence" value="ECO:0007669"/>
    <property type="project" value="InterPro"/>
</dbReference>
<comment type="caution">
    <text evidence="5">The sequence shown here is derived from an EMBL/GenBank/DDBJ whole genome shotgun (WGS) entry which is preliminary data.</text>
</comment>
<feature type="binding site" description="axial binding residue" evidence="3">
    <location>
        <position position="880"/>
    </location>
    <ligand>
        <name>heme</name>
        <dbReference type="ChEBI" id="CHEBI:30413"/>
    </ligand>
    <ligandPart>
        <name>Fe</name>
        <dbReference type="ChEBI" id="CHEBI:18248"/>
    </ligandPart>
</feature>
<dbReference type="GeneID" id="31019255"/>
<dbReference type="OrthoDB" id="3447202at2759"/>
<dbReference type="AlphaFoldDB" id="A0A1J9RNX6"/>
<keyword evidence="5" id="KW-0966">Cell projection</keyword>
<dbReference type="InterPro" id="IPR017972">
    <property type="entry name" value="Cyt_P450_CS"/>
</dbReference>
<dbReference type="InterPro" id="IPR001128">
    <property type="entry name" value="Cyt_P450"/>
</dbReference>
<keyword evidence="3" id="KW-0349">Heme</keyword>
<keyword evidence="1 3" id="KW-0479">Metal-binding</keyword>
<protein>
    <submittedName>
        <fullName evidence="5">Flagellar protein</fullName>
    </submittedName>
</protein>
<dbReference type="GO" id="GO:0016705">
    <property type="term" value="F:oxidoreductase activity, acting on paired donors, with incorporation or reduction of molecular oxygen"/>
    <property type="evidence" value="ECO:0007669"/>
    <property type="project" value="InterPro"/>
</dbReference>
<dbReference type="InterPro" id="IPR000683">
    <property type="entry name" value="Gfo/Idh/MocA-like_OxRdtase_N"/>
</dbReference>
<comment type="cofactor">
    <cofactor evidence="3">
        <name>heme</name>
        <dbReference type="ChEBI" id="CHEBI:30413"/>
    </cofactor>
</comment>
<evidence type="ECO:0000313" key="6">
    <source>
        <dbReference type="Proteomes" id="UP000183809"/>
    </source>
</evidence>
<reference evidence="5 6" key="1">
    <citation type="submission" date="2016-10" db="EMBL/GenBank/DDBJ databases">
        <title>Proteomics and genomics reveal pathogen-plant mechanisms compatible with a hemibiotrophic lifestyle of Diplodia corticola.</title>
        <authorList>
            <person name="Fernandes I."/>
            <person name="De Jonge R."/>
            <person name="Van De Peer Y."/>
            <person name="Devreese B."/>
            <person name="Alves A."/>
            <person name="Esteves A.C."/>
        </authorList>
    </citation>
    <scope>NUCLEOTIDE SEQUENCE [LARGE SCALE GENOMIC DNA]</scope>
    <source>
        <strain evidence="5 6">CBS 112549</strain>
    </source>
</reference>
<keyword evidence="2 3" id="KW-0408">Iron</keyword>
<evidence type="ECO:0000259" key="4">
    <source>
        <dbReference type="SMART" id="SM00858"/>
    </source>
</evidence>
<dbReference type="InterPro" id="IPR013974">
    <property type="entry name" value="SAF"/>
</dbReference>